<feature type="domain" description="SWIM-type" evidence="6">
    <location>
        <begin position="476"/>
        <end position="508"/>
    </location>
</feature>
<evidence type="ECO:0000259" key="5">
    <source>
        <dbReference type="PROSITE" id="PS50158"/>
    </source>
</evidence>
<dbReference type="PROSITE" id="PS50966">
    <property type="entry name" value="ZF_SWIM"/>
    <property type="match status" value="1"/>
</dbReference>
<evidence type="ECO:0000256" key="4">
    <source>
        <dbReference type="PROSITE-ProRule" id="PRU00047"/>
    </source>
</evidence>
<evidence type="ECO:0008006" key="9">
    <source>
        <dbReference type="Google" id="ProtNLM"/>
    </source>
</evidence>
<evidence type="ECO:0000256" key="3">
    <source>
        <dbReference type="ARBA" id="ARBA00022833"/>
    </source>
</evidence>
<comment type="caution">
    <text evidence="7">The sequence shown here is derived from an EMBL/GenBank/DDBJ whole genome shotgun (WGS) entry which is preliminary data.</text>
</comment>
<dbReference type="InterPro" id="IPR004330">
    <property type="entry name" value="FAR1_DNA_bnd_dom"/>
</dbReference>
<proteinExistence type="predicted"/>
<dbReference type="Pfam" id="PF04434">
    <property type="entry name" value="SWIM"/>
    <property type="match status" value="1"/>
</dbReference>
<keyword evidence="8" id="KW-1185">Reference proteome</keyword>
<dbReference type="InterPro" id="IPR006564">
    <property type="entry name" value="Znf_PMZ"/>
</dbReference>
<dbReference type="InterPro" id="IPR001878">
    <property type="entry name" value="Znf_CCHC"/>
</dbReference>
<protein>
    <recommendedName>
        <fullName evidence="9">Protein FAR1-RELATED SEQUENCE</fullName>
    </recommendedName>
</protein>
<dbReference type="PANTHER" id="PTHR47718">
    <property type="entry name" value="OS01G0519700 PROTEIN"/>
    <property type="match status" value="1"/>
</dbReference>
<dbReference type="Pfam" id="PF03101">
    <property type="entry name" value="FAR1"/>
    <property type="match status" value="1"/>
</dbReference>
<name>A0AA39SHQ3_ACESA</name>
<organism evidence="7 8">
    <name type="scientific">Acer saccharum</name>
    <name type="common">Sugar maple</name>
    <dbReference type="NCBI Taxonomy" id="4024"/>
    <lineage>
        <taxon>Eukaryota</taxon>
        <taxon>Viridiplantae</taxon>
        <taxon>Streptophyta</taxon>
        <taxon>Embryophyta</taxon>
        <taxon>Tracheophyta</taxon>
        <taxon>Spermatophyta</taxon>
        <taxon>Magnoliopsida</taxon>
        <taxon>eudicotyledons</taxon>
        <taxon>Gunneridae</taxon>
        <taxon>Pentapetalae</taxon>
        <taxon>rosids</taxon>
        <taxon>malvids</taxon>
        <taxon>Sapindales</taxon>
        <taxon>Sapindaceae</taxon>
        <taxon>Hippocastanoideae</taxon>
        <taxon>Acereae</taxon>
        <taxon>Acer</taxon>
    </lineage>
</organism>
<dbReference type="Proteomes" id="UP001168877">
    <property type="component" value="Unassembled WGS sequence"/>
</dbReference>
<keyword evidence="3" id="KW-0862">Zinc</keyword>
<evidence type="ECO:0000259" key="6">
    <source>
        <dbReference type="PROSITE" id="PS50966"/>
    </source>
</evidence>
<dbReference type="GO" id="GO:0003676">
    <property type="term" value="F:nucleic acid binding"/>
    <property type="evidence" value="ECO:0007669"/>
    <property type="project" value="InterPro"/>
</dbReference>
<reference evidence="7" key="2">
    <citation type="submission" date="2023-06" db="EMBL/GenBank/DDBJ databases">
        <authorList>
            <person name="Swenson N.G."/>
            <person name="Wegrzyn J.L."/>
            <person name="Mcevoy S.L."/>
        </authorList>
    </citation>
    <scope>NUCLEOTIDE SEQUENCE</scope>
    <source>
        <strain evidence="7">NS2018</strain>
        <tissue evidence="7">Leaf</tissue>
    </source>
</reference>
<keyword evidence="2 4" id="KW-0863">Zinc-finger</keyword>
<evidence type="ECO:0000313" key="7">
    <source>
        <dbReference type="EMBL" id="KAK0594532.1"/>
    </source>
</evidence>
<dbReference type="PROSITE" id="PS50158">
    <property type="entry name" value="ZF_CCHC"/>
    <property type="match status" value="1"/>
</dbReference>
<keyword evidence="1" id="KW-0479">Metal-binding</keyword>
<gene>
    <name evidence="7" type="ORF">LWI29_008226</name>
</gene>
<dbReference type="AlphaFoldDB" id="A0AA39SHQ3"/>
<evidence type="ECO:0000256" key="2">
    <source>
        <dbReference type="ARBA" id="ARBA00022771"/>
    </source>
</evidence>
<dbReference type="PANTHER" id="PTHR47718:SF6">
    <property type="entry name" value="PROTEIN FAR1-RELATED SEQUENCE"/>
    <property type="match status" value="1"/>
</dbReference>
<dbReference type="EMBL" id="JAUESC010000028">
    <property type="protein sequence ID" value="KAK0594532.1"/>
    <property type="molecule type" value="Genomic_DNA"/>
</dbReference>
<feature type="domain" description="CCHC-type" evidence="5">
    <location>
        <begin position="633"/>
        <end position="647"/>
    </location>
</feature>
<reference evidence="7" key="1">
    <citation type="journal article" date="2022" name="Plant J.">
        <title>Strategies of tolerance reflected in two North American maple genomes.</title>
        <authorList>
            <person name="McEvoy S.L."/>
            <person name="Sezen U.U."/>
            <person name="Trouern-Trend A."/>
            <person name="McMahon S.M."/>
            <person name="Schaberg P.G."/>
            <person name="Yang J."/>
            <person name="Wegrzyn J.L."/>
            <person name="Swenson N.G."/>
        </authorList>
    </citation>
    <scope>NUCLEOTIDE SEQUENCE</scope>
    <source>
        <strain evidence="7">NS2018</strain>
    </source>
</reference>
<evidence type="ECO:0000313" key="8">
    <source>
        <dbReference type="Proteomes" id="UP001168877"/>
    </source>
</evidence>
<dbReference type="InterPro" id="IPR007527">
    <property type="entry name" value="Znf_SWIM"/>
</dbReference>
<evidence type="ECO:0000256" key="1">
    <source>
        <dbReference type="ARBA" id="ARBA00022723"/>
    </source>
</evidence>
<accession>A0AA39SHQ3</accession>
<dbReference type="SMART" id="SM00575">
    <property type="entry name" value="ZnF_PMZ"/>
    <property type="match status" value="1"/>
</dbReference>
<dbReference type="GO" id="GO:0008270">
    <property type="term" value="F:zinc ion binding"/>
    <property type="evidence" value="ECO:0007669"/>
    <property type="project" value="UniProtKB-KW"/>
</dbReference>
<sequence>MSRRMFTNGTSQLEFNNDGQSRWHQADTTQTLNQEYTPNDSYNNSDCKFHVPFAEGHVSTTPVMFDYNLVQPTDDLLHSEFLSLQSTDIMGKEFISVTDAEEFYKKYSYCMRFSMRKDRVSRDTHGLIKIRSWVCSKEGYRSKKNVDRTDRLCQPRGQTREGCRASFRINLDKDKMLWVVTEFVTEHSHILSPGNHSQFLRCHRNVKDSDLSQVQSLRSVGMKTSQVMDHLVEQAGSYASVGHIEKDLQNRLDSIRRSATQNSDADSIISYMTAKSEMDQRFFFRYTIMEDGSMSDSGFTQAFTHCMLTYITESEFETQWLKAIETFGVQQNEWVKLMYCKRKLWAETFLRNTFFGGLRSTQWSESINSFLNRFLHRRLKLYEFMNHIDKAMSRLQNNEMKDDFDTINEHPVLVTHLLQLEKHAVEVYTRNTFAWVRDEIKSEAKLSILNCVDDMDSVTYTFKKFSVGDKTWNVRYTSSTNIFKCSCKMFNTTGIPCSHAFSVMKAMNQHHIPETLILQCWTKNAKDVSELDSSSTITAPDVMQLARYGALSSKCSKMSYFASMSIEGYKAANVAIDNLTIQMKGLLPSSSTSRHENVRQSQMESSVQVKDPVVATTKGSIKHQKKSSGKACKCGNCGQPGHTKKTCHVHVQNNISAKASNGPTTTGSTLQPTAYADLVQSSDSEYIVDSDGRCQPFAFHNSDVPTGNLSNQSHDNVFSMTSSTQVMYMQQPQWWRARNLM</sequence>